<accession>A0A0Q3PRV8</accession>
<dbReference type="AlphaFoldDB" id="A0A0Q3PRV8"/>
<feature type="domain" description="Methyltransferase" evidence="1">
    <location>
        <begin position="38"/>
        <end position="163"/>
    </location>
</feature>
<dbReference type="GO" id="GO:0032259">
    <property type="term" value="P:methylation"/>
    <property type="evidence" value="ECO:0007669"/>
    <property type="project" value="UniProtKB-KW"/>
</dbReference>
<gene>
    <name evidence="2" type="ORF">ARD30_01665</name>
    <name evidence="3" type="ORF">SAMN05660750_03785</name>
</gene>
<reference evidence="2 4" key="1">
    <citation type="submission" date="2015-10" db="EMBL/GenBank/DDBJ databases">
        <title>Draft genome of Bosea thiooxidans.</title>
        <authorList>
            <person name="Wang X."/>
        </authorList>
    </citation>
    <scope>NUCLEOTIDE SEQUENCE [LARGE SCALE GENOMIC DNA]</scope>
    <source>
        <strain evidence="2 4">CGMCC 9174</strain>
    </source>
</reference>
<keyword evidence="4" id="KW-1185">Reference proteome</keyword>
<name>A0A0Q3PRV8_9HYPH</name>
<evidence type="ECO:0000313" key="4">
    <source>
        <dbReference type="Proteomes" id="UP000051562"/>
    </source>
</evidence>
<reference evidence="3 5" key="2">
    <citation type="submission" date="2017-02" db="EMBL/GenBank/DDBJ databases">
        <authorList>
            <person name="Peterson S.W."/>
        </authorList>
    </citation>
    <scope>NUCLEOTIDE SEQUENCE [LARGE SCALE GENOMIC DNA]</scope>
    <source>
        <strain evidence="3 5">DSM 9653</strain>
    </source>
</reference>
<proteinExistence type="predicted"/>
<dbReference type="InterPro" id="IPR022744">
    <property type="entry name" value="MeTrfase_dom_put"/>
</dbReference>
<dbReference type="EMBL" id="FUYX01000011">
    <property type="protein sequence ID" value="SKC03585.1"/>
    <property type="molecule type" value="Genomic_DNA"/>
</dbReference>
<evidence type="ECO:0000313" key="2">
    <source>
        <dbReference type="EMBL" id="KQK32510.1"/>
    </source>
</evidence>
<dbReference type="STRING" id="53254.SAMN05660750_03785"/>
<evidence type="ECO:0000313" key="5">
    <source>
        <dbReference type="Proteomes" id="UP000190130"/>
    </source>
</evidence>
<organism evidence="2 4">
    <name type="scientific">Bosea thiooxidans</name>
    <dbReference type="NCBI Taxonomy" id="53254"/>
    <lineage>
        <taxon>Bacteria</taxon>
        <taxon>Pseudomonadati</taxon>
        <taxon>Pseudomonadota</taxon>
        <taxon>Alphaproteobacteria</taxon>
        <taxon>Hyphomicrobiales</taxon>
        <taxon>Boseaceae</taxon>
        <taxon>Bosea</taxon>
    </lineage>
</organism>
<keyword evidence="2" id="KW-0489">Methyltransferase</keyword>
<dbReference type="OrthoDB" id="8163513at2"/>
<dbReference type="CDD" id="cd02440">
    <property type="entry name" value="AdoMet_MTases"/>
    <property type="match status" value="1"/>
</dbReference>
<dbReference type="SUPFAM" id="SSF53335">
    <property type="entry name" value="S-adenosyl-L-methionine-dependent methyltransferases"/>
    <property type="match status" value="1"/>
</dbReference>
<dbReference type="Proteomes" id="UP000051562">
    <property type="component" value="Unassembled WGS sequence"/>
</dbReference>
<dbReference type="EMBL" id="LMAR01000001">
    <property type="protein sequence ID" value="KQK32510.1"/>
    <property type="molecule type" value="Genomic_DNA"/>
</dbReference>
<sequence>MDWRVWHDKYDSAGSRMAERLRTVQGQIVTALDSCPPGPLRVISLCAGQGRDLLEVLADHPRRNDVRARLVELDERNTGSAKQVARASGLHQVEVVTADASLGDQYRDMTPALLVLICGVFGNISDEDIKRTIDACPQLCATGGSVIWTRNRRKPDRVPMICRWFAALGFDLQWLSDSETELAVGVHRFMGEAQPLVMGLRMFTFVGYDKLGR</sequence>
<evidence type="ECO:0000259" key="1">
    <source>
        <dbReference type="Pfam" id="PF12147"/>
    </source>
</evidence>
<dbReference type="Gene3D" id="3.40.50.150">
    <property type="entry name" value="Vaccinia Virus protein VP39"/>
    <property type="match status" value="1"/>
</dbReference>
<dbReference type="RefSeq" id="WP_055726455.1">
    <property type="nucleotide sequence ID" value="NZ_FUYX01000011.1"/>
</dbReference>
<dbReference type="Pfam" id="PF12147">
    <property type="entry name" value="Methyltransf_20"/>
    <property type="match status" value="1"/>
</dbReference>
<dbReference type="InterPro" id="IPR029063">
    <property type="entry name" value="SAM-dependent_MTases_sf"/>
</dbReference>
<protein>
    <submittedName>
        <fullName evidence="2 3">Methyltransferase</fullName>
    </submittedName>
</protein>
<dbReference type="Proteomes" id="UP000190130">
    <property type="component" value="Unassembled WGS sequence"/>
</dbReference>
<keyword evidence="2" id="KW-0808">Transferase</keyword>
<evidence type="ECO:0000313" key="3">
    <source>
        <dbReference type="EMBL" id="SKC03585.1"/>
    </source>
</evidence>
<dbReference type="GO" id="GO:0008168">
    <property type="term" value="F:methyltransferase activity"/>
    <property type="evidence" value="ECO:0007669"/>
    <property type="project" value="UniProtKB-KW"/>
</dbReference>